<evidence type="ECO:0000313" key="2">
    <source>
        <dbReference type="EMBL" id="GHI20938.1"/>
    </source>
</evidence>
<proteinExistence type="predicted"/>
<reference evidence="2" key="1">
    <citation type="submission" date="2024-05" db="EMBL/GenBank/DDBJ databases">
        <title>Whole genome shotgun sequence of Streptomyces hydrogenans NBRC 13475.</title>
        <authorList>
            <person name="Komaki H."/>
            <person name="Tamura T."/>
        </authorList>
    </citation>
    <scope>NUCLEOTIDE SEQUENCE</scope>
    <source>
        <strain evidence="2">NBRC 13475</strain>
    </source>
</reference>
<evidence type="ECO:0000313" key="3">
    <source>
        <dbReference type="Proteomes" id="UP001052739"/>
    </source>
</evidence>
<dbReference type="EMBL" id="BNDW01000019">
    <property type="protein sequence ID" value="GHI20938.1"/>
    <property type="molecule type" value="Genomic_DNA"/>
</dbReference>
<dbReference type="Pfam" id="PF06224">
    <property type="entry name" value="AlkZ-like"/>
    <property type="match status" value="1"/>
</dbReference>
<dbReference type="PANTHER" id="PTHR38479:SF2">
    <property type="entry name" value="WINGED HELIX DNA-BINDING DOMAIN-CONTAINING PROTEIN"/>
    <property type="match status" value="1"/>
</dbReference>
<feature type="region of interest" description="Disordered" evidence="1">
    <location>
        <begin position="1"/>
        <end position="20"/>
    </location>
</feature>
<keyword evidence="3" id="KW-1185">Reference proteome</keyword>
<organism evidence="2 3">
    <name type="scientific">Streptomyces hydrogenans</name>
    <dbReference type="NCBI Taxonomy" id="1873719"/>
    <lineage>
        <taxon>Bacteria</taxon>
        <taxon>Bacillati</taxon>
        <taxon>Actinomycetota</taxon>
        <taxon>Actinomycetes</taxon>
        <taxon>Kitasatosporales</taxon>
        <taxon>Streptomycetaceae</taxon>
        <taxon>Streptomyces</taxon>
    </lineage>
</organism>
<comment type="caution">
    <text evidence="2">The sequence shown here is derived from an EMBL/GenBank/DDBJ whole genome shotgun (WGS) entry which is preliminary data.</text>
</comment>
<sequence>MTARGSGRRPAGPCRPLSVPRATIGTMTATVPPPALTARALNRATLARQSLLAREPVGVEEAVRRVVALQAQQPGSPYVALWNRVADFDPAALDAAIGGFRLVRSTLMRITLHLVHAEDYRPFRQAVEPTLRGSRLRDRRFTDTGITPDGADALLPELLAYADRSRTGEELRRRAEELWGGGSLTPAAGRMLRQYAPLWHVPSGPPWQYATSPGFVASGPAPVPTAPEAAAEGLEALARRYLAGFGPASAADLGQFGLVQRGRARAALDALVARGAAEVLAGPDGAVLYDLPGAVRPDGETPAPPRLMAMWDSTLLAYADRSRIVPDAYRRHVIRINGDVLPTLLVDGHVAGAWRPVEGGVEAAAFHPLTAGDWAGLAAEAASLGTLLADRDPRVYGRYDHWWAKGLPAAETRLLPY</sequence>
<dbReference type="InterPro" id="IPR009351">
    <property type="entry name" value="AlkZ-like"/>
</dbReference>
<dbReference type="PANTHER" id="PTHR38479">
    <property type="entry name" value="LMO0824 PROTEIN"/>
    <property type="match status" value="1"/>
</dbReference>
<name>A0ABQ3P7D7_9ACTN</name>
<gene>
    <name evidence="2" type="ORF">Shyd_23090</name>
</gene>
<evidence type="ECO:0000256" key="1">
    <source>
        <dbReference type="SAM" id="MobiDB-lite"/>
    </source>
</evidence>
<evidence type="ECO:0008006" key="4">
    <source>
        <dbReference type="Google" id="ProtNLM"/>
    </source>
</evidence>
<accession>A0ABQ3P7D7</accession>
<protein>
    <recommendedName>
        <fullName evidence="4">Winged helix DNA-binding domain-containing protein</fullName>
    </recommendedName>
</protein>
<dbReference type="Proteomes" id="UP001052739">
    <property type="component" value="Unassembled WGS sequence"/>
</dbReference>